<dbReference type="KEGG" id="vg:19737923"/>
<evidence type="ECO:0000256" key="5">
    <source>
        <dbReference type="ARBA" id="ARBA00022679"/>
    </source>
</evidence>
<dbReference type="GO" id="GO:0003899">
    <property type="term" value="F:DNA-directed RNA polymerase activity"/>
    <property type="evidence" value="ECO:0007669"/>
    <property type="project" value="UniProtKB-EC"/>
</dbReference>
<dbReference type="RefSeq" id="YP_009046424.1">
    <property type="nucleotide sequence ID" value="NC_024447.1"/>
</dbReference>
<organism evidence="12 13">
    <name type="scientific">Pigeonpox virus</name>
    <dbReference type="NCBI Taxonomy" id="10264"/>
    <lineage>
        <taxon>Viruses</taxon>
        <taxon>Varidnaviria</taxon>
        <taxon>Bamfordvirae</taxon>
        <taxon>Nucleocytoviricota</taxon>
        <taxon>Pokkesviricetes</taxon>
        <taxon>Chitovirales</taxon>
        <taxon>Poxviridae</taxon>
        <taxon>Chordopoxvirinae</taxon>
        <taxon>Avipoxvirus</taxon>
        <taxon>Avipoxvirus pigeonpox</taxon>
    </lineage>
</organism>
<dbReference type="GO" id="GO:0000428">
    <property type="term" value="C:DNA-directed RNA polymerase complex"/>
    <property type="evidence" value="ECO:0007669"/>
    <property type="project" value="UniProtKB-UniRule"/>
</dbReference>
<dbReference type="PIRSF" id="PIRSF000746">
    <property type="entry name" value="Rpo35"/>
    <property type="match status" value="1"/>
</dbReference>
<accession>A0A068EGF7</accession>
<protein>
    <recommendedName>
        <fullName evidence="3 11">DNA-directed RNA polymerase 35 kDa subunit</fullName>
        <ecNumber evidence="2 11">2.7.7.6</ecNumber>
    </recommendedName>
</protein>
<evidence type="ECO:0000313" key="13">
    <source>
        <dbReference type="Proteomes" id="UP000101521"/>
    </source>
</evidence>
<sequence>MHRQEYHIDVSTNPSIATFIKHMCKIHLVIPRLNLGVVMVNTTTAINEEWLTSIESLPTHKIFYDYIYEIISMQCNFCIHLKKTQKENDSYISLADIDYYIIKPEEVIKLDPIKELKETLLHSFSEYRATNTKTIELAAFSSGTKIDDELVNRLPFLDTELFNREYKNIKIIHSQNYETYFPFSIIAPEGNIRIFMEKYTWFNYSTYFKNMLTYLKEVISDQISQFDITKVDMKKNIPTTSAYDPKSNIVFANDVMTMCIVNFFGCECQLGTYHKFNISSVNMKTFHKAVNKTISEICKNIN</sequence>
<dbReference type="Proteomes" id="UP000101521">
    <property type="component" value="Segment"/>
</dbReference>
<comment type="catalytic activity">
    <reaction evidence="10 11">
        <text>RNA(n) + a ribonucleoside 5'-triphosphate = RNA(n+1) + diphosphate</text>
        <dbReference type="Rhea" id="RHEA:21248"/>
        <dbReference type="Rhea" id="RHEA-COMP:14527"/>
        <dbReference type="Rhea" id="RHEA-COMP:17342"/>
        <dbReference type="ChEBI" id="CHEBI:33019"/>
        <dbReference type="ChEBI" id="CHEBI:61557"/>
        <dbReference type="ChEBI" id="CHEBI:140395"/>
        <dbReference type="EC" id="2.7.7.6"/>
    </reaction>
</comment>
<keyword evidence="8 11" id="KW-0804">Transcription</keyword>
<comment type="subunit">
    <text evidence="9">The DNA-dependent RNA polymerase used for intermediate and late genes expression consists of eight subunits 147 kDa, 133 kDa, 35 kDa, 30 kDa, 22 kDa, 19 kDa, 18 kDa and 7 kDa totalling more than 500 kDa in mass. The same holoenzyme, with the addition of the transcription-specificity factor RAP94, is used for early gene expression.</text>
</comment>
<keyword evidence="13" id="KW-1185">Reference proteome</keyword>
<dbReference type="GO" id="GO:0044423">
    <property type="term" value="C:virion component"/>
    <property type="evidence" value="ECO:0007669"/>
    <property type="project" value="UniProtKB-UniRule"/>
</dbReference>
<dbReference type="GO" id="GO:0019083">
    <property type="term" value="P:viral transcription"/>
    <property type="evidence" value="ECO:0007669"/>
    <property type="project" value="UniProtKB-UniRule"/>
</dbReference>
<dbReference type="EC" id="2.7.7.6" evidence="2 11"/>
<dbReference type="EMBL" id="KJ801920">
    <property type="protein sequence ID" value="AID46700.1"/>
    <property type="molecule type" value="Genomic_DNA"/>
</dbReference>
<comment type="function">
    <text evidence="11">Part of the DNA-dependent RNA polymerase which catalyzes the transcription of viral DNA into RNA using the four ribonucleoside triphosphates as substrates. Responsible for the transcription of early, intermediate and late genes.</text>
</comment>
<evidence type="ECO:0000256" key="6">
    <source>
        <dbReference type="ARBA" id="ARBA00022695"/>
    </source>
</evidence>
<keyword evidence="7 11" id="KW-0946">Virion</keyword>
<dbReference type="Pfam" id="PF03396">
    <property type="entry name" value="Pox_RNA_pol_35"/>
    <property type="match status" value="1"/>
</dbReference>
<gene>
    <name evidence="12" type="ORF">fep_198</name>
</gene>
<dbReference type="InterPro" id="IPR005059">
    <property type="entry name" value="DNA-dir_RNA_pol_35kDa_poxviral"/>
</dbReference>
<comment type="similarity">
    <text evidence="1 11">Belongs to the poxviridae DNA-directed RNA polymerase 35 kDa subunit family.</text>
</comment>
<name>A0A068EGF7_9POXV</name>
<reference evidence="12 13" key="1">
    <citation type="journal article" date="2014" name="BMC Genomics">
        <title>The complete genome sequences of poxviruses isolated from a penguin and a pigeon in South Africa and comparison to other sequenced avipoxviruses.</title>
        <authorList>
            <person name="Offerman K."/>
            <person name="Carulei O."/>
            <person name="van der Walt A.P."/>
            <person name="Douglass N."/>
            <person name="Williamson A.L."/>
        </authorList>
    </citation>
    <scope>NUCLEOTIDE SEQUENCE [LARGE SCALE GENOMIC DNA]</scope>
    <source>
        <strain evidence="12">FeP2</strain>
    </source>
</reference>
<evidence type="ECO:0000256" key="10">
    <source>
        <dbReference type="ARBA" id="ARBA00048552"/>
    </source>
</evidence>
<keyword evidence="5 11" id="KW-0808">Transferase</keyword>
<comment type="subcellular location">
    <subcellularLocation>
        <location evidence="11">Virion</location>
    </subcellularLocation>
    <text evidence="11">All the enzymes and other proteins required to synthesize early mRNAs are packaged within the virion core along with the DNA genome. This is necessary because viral early mRNAs are synthesized within minutes after virus entry into the cell and are extruded through pores in the core particle.</text>
</comment>
<evidence type="ECO:0000256" key="8">
    <source>
        <dbReference type="ARBA" id="ARBA00023163"/>
    </source>
</evidence>
<evidence type="ECO:0000256" key="4">
    <source>
        <dbReference type="ARBA" id="ARBA00022478"/>
    </source>
</evidence>
<proteinExistence type="inferred from homology"/>
<evidence type="ECO:0000256" key="1">
    <source>
        <dbReference type="ARBA" id="ARBA00010538"/>
    </source>
</evidence>
<evidence type="ECO:0000256" key="3">
    <source>
        <dbReference type="ARBA" id="ARBA00016965"/>
    </source>
</evidence>
<evidence type="ECO:0000256" key="2">
    <source>
        <dbReference type="ARBA" id="ARBA00012418"/>
    </source>
</evidence>
<evidence type="ECO:0000256" key="9">
    <source>
        <dbReference type="ARBA" id="ARBA00026040"/>
    </source>
</evidence>
<dbReference type="GO" id="GO:0003677">
    <property type="term" value="F:DNA binding"/>
    <property type="evidence" value="ECO:0007669"/>
    <property type="project" value="UniProtKB-UniRule"/>
</dbReference>
<dbReference type="GeneID" id="19737923"/>
<keyword evidence="4 11" id="KW-0240">DNA-directed RNA polymerase</keyword>
<evidence type="ECO:0000256" key="11">
    <source>
        <dbReference type="PIRNR" id="PIRNR000746"/>
    </source>
</evidence>
<evidence type="ECO:0000256" key="7">
    <source>
        <dbReference type="ARBA" id="ARBA00022844"/>
    </source>
</evidence>
<evidence type="ECO:0000313" key="12">
    <source>
        <dbReference type="EMBL" id="AID46700.1"/>
    </source>
</evidence>
<keyword evidence="6 11" id="KW-0548">Nucleotidyltransferase</keyword>